<dbReference type="Pfam" id="PF01547">
    <property type="entry name" value="SBP_bac_1"/>
    <property type="match status" value="1"/>
</dbReference>
<dbReference type="PANTHER" id="PTHR43649">
    <property type="entry name" value="ARABINOSE-BINDING PROTEIN-RELATED"/>
    <property type="match status" value="1"/>
</dbReference>
<keyword evidence="3" id="KW-0472">Membrane</keyword>
<accession>A0A4Q9DL68</accession>
<keyword evidence="2 7" id="KW-0732">Signal</keyword>
<dbReference type="AlphaFoldDB" id="A0A4Q9DL68"/>
<comment type="caution">
    <text evidence="8">The sequence shown here is derived from an EMBL/GenBank/DDBJ whole genome shotgun (WGS) entry which is preliminary data.</text>
</comment>
<dbReference type="InterPro" id="IPR006059">
    <property type="entry name" value="SBP"/>
</dbReference>
<evidence type="ECO:0000256" key="4">
    <source>
        <dbReference type="ARBA" id="ARBA00023139"/>
    </source>
</evidence>
<dbReference type="Proteomes" id="UP000293142">
    <property type="component" value="Unassembled WGS sequence"/>
</dbReference>
<evidence type="ECO:0000256" key="5">
    <source>
        <dbReference type="ARBA" id="ARBA00023288"/>
    </source>
</evidence>
<evidence type="ECO:0000313" key="9">
    <source>
        <dbReference type="Proteomes" id="UP000293142"/>
    </source>
</evidence>
<evidence type="ECO:0000313" key="8">
    <source>
        <dbReference type="EMBL" id="TBL72637.1"/>
    </source>
</evidence>
<keyword evidence="1" id="KW-1003">Cell membrane</keyword>
<keyword evidence="4" id="KW-0564">Palmitate</keyword>
<reference evidence="8 9" key="1">
    <citation type="submission" date="2019-02" db="EMBL/GenBank/DDBJ databases">
        <title>Paenibacillus sp. nov., isolated from surface-sterilized tissue of Thalictrum simplex L.</title>
        <authorList>
            <person name="Tuo L."/>
        </authorList>
    </citation>
    <scope>NUCLEOTIDE SEQUENCE [LARGE SCALE GENOMIC DNA]</scope>
    <source>
        <strain evidence="8 9">N2SHLJ1</strain>
    </source>
</reference>
<sequence>MKKWFVSAISLSLTAALAVGCTSSTPPAASTGSDGKPAPAPQGKTTFSISIRSGNVGYAENSPDINQDKWVKKMEELSNTDLDIRILPAKDFDQKMIQLMATGDIPDVVQVGDGLNNLQLAGSVQAGVFLPLNDLLEKYGQNLLKKIPKEAWARETDASGKIYAIPEWLSNPSRRATWIRADLLEKTGLPEPKTVDDYLNVMRAFKKLGVENPYMGREDFVYSDVFFGAYGIYSQFFMKQGDQIVPQFFNVEGMQKAIQTYKTMVDEGLIGKEFVTTNPTKFRTDIVAGKAGIWNMNANLLMQWDQQLRDSVPTGKMKLIPSPVGPDGKGGNRLYGSVTRAYFINKNTKDPAGIIKFFDWMVGDEAEKFFTFGVKGENYTEDNGKINYKMPANAKESDEETFRQILLWFVQDTTYNKGVLNLTPEGQNLIKTYDTMLAKEGIDGIQFDPQLPSLVKIPDIAPTFDKFPPVLLTHIFKMVYGKEPISDYPKVLEEWKQKGGDQVIKEATERYNKKDGVIMPRK</sequence>
<dbReference type="OrthoDB" id="2501893at2"/>
<name>A0A4Q9DL68_9BACL</name>
<dbReference type="EMBL" id="SIRE01000023">
    <property type="protein sequence ID" value="TBL72637.1"/>
    <property type="molecule type" value="Genomic_DNA"/>
</dbReference>
<evidence type="ECO:0000256" key="7">
    <source>
        <dbReference type="SAM" id="SignalP"/>
    </source>
</evidence>
<dbReference type="Gene3D" id="3.40.190.10">
    <property type="entry name" value="Periplasmic binding protein-like II"/>
    <property type="match status" value="2"/>
</dbReference>
<gene>
    <name evidence="8" type="ORF">EYB31_28190</name>
</gene>
<dbReference type="RefSeq" id="WP_131016825.1">
    <property type="nucleotide sequence ID" value="NZ_SIRE01000023.1"/>
</dbReference>
<protein>
    <submittedName>
        <fullName evidence="8">Extracellular solute-binding protein</fullName>
    </submittedName>
</protein>
<dbReference type="SUPFAM" id="SSF53850">
    <property type="entry name" value="Periplasmic binding protein-like II"/>
    <property type="match status" value="1"/>
</dbReference>
<dbReference type="PANTHER" id="PTHR43649:SF33">
    <property type="entry name" value="POLYGALACTURONAN_RHAMNOGALACTURONAN-BINDING PROTEIN YTCQ"/>
    <property type="match status" value="1"/>
</dbReference>
<feature type="signal peptide" evidence="7">
    <location>
        <begin position="1"/>
        <end position="28"/>
    </location>
</feature>
<evidence type="ECO:0000256" key="2">
    <source>
        <dbReference type="ARBA" id="ARBA00022729"/>
    </source>
</evidence>
<evidence type="ECO:0000256" key="1">
    <source>
        <dbReference type="ARBA" id="ARBA00022475"/>
    </source>
</evidence>
<keyword evidence="5" id="KW-0449">Lipoprotein</keyword>
<dbReference type="PROSITE" id="PS51257">
    <property type="entry name" value="PROKAR_LIPOPROTEIN"/>
    <property type="match status" value="1"/>
</dbReference>
<proteinExistence type="predicted"/>
<dbReference type="InterPro" id="IPR050490">
    <property type="entry name" value="Bact_solute-bd_prot1"/>
</dbReference>
<evidence type="ECO:0000256" key="3">
    <source>
        <dbReference type="ARBA" id="ARBA00023136"/>
    </source>
</evidence>
<organism evidence="8 9">
    <name type="scientific">Paenibacillus thalictri</name>
    <dbReference type="NCBI Taxonomy" id="2527873"/>
    <lineage>
        <taxon>Bacteria</taxon>
        <taxon>Bacillati</taxon>
        <taxon>Bacillota</taxon>
        <taxon>Bacilli</taxon>
        <taxon>Bacillales</taxon>
        <taxon>Paenibacillaceae</taxon>
        <taxon>Paenibacillus</taxon>
    </lineage>
</organism>
<feature type="region of interest" description="Disordered" evidence="6">
    <location>
        <begin position="24"/>
        <end position="46"/>
    </location>
</feature>
<feature type="chain" id="PRO_5020849708" evidence="7">
    <location>
        <begin position="29"/>
        <end position="522"/>
    </location>
</feature>
<keyword evidence="9" id="KW-1185">Reference proteome</keyword>
<evidence type="ECO:0000256" key="6">
    <source>
        <dbReference type="SAM" id="MobiDB-lite"/>
    </source>
</evidence>